<feature type="region of interest" description="Disordered" evidence="7">
    <location>
        <begin position="51"/>
        <end position="70"/>
    </location>
</feature>
<evidence type="ECO:0000313" key="9">
    <source>
        <dbReference type="EMBL" id="RUS18071.1"/>
    </source>
</evidence>
<sequence length="536" mass="56731">KTLALQSATLISRLSSFLDCRLKLLGEKKHGRSFPPVPSLTVTHANGLAAPSTTATQTSSTSTSSKFTENALPAPLPTIEQTPTRFLQACSKLDLEPNPFEQSFGGLPSGDTQGNTSSPKPVLPPVASIASPSLNVPPTANETFNWDSLRAGPLSPSMLQGPTNPSDFNNFSRPSEFPYPNMSSALYVNGATPVPSSLGANPINASNANGAPAGPNASADPFKTFYHQQMPRPLTANERNKIGTAPAGPPPPAQNGMMGGTQPMYNSMGPAGPGANGGGANNLYLLSAAQQQQQQQQEAMRRNGGNNSATMVIKSEKDDFVNLSPAQQARGVKRPAPMNGSHHKSLSSSPPSVNAKSPLSNNMSRNTRQRTMSVESNSSDEPSSKKMMKMPKDMDDEEKRKNFLERNRQAALKCRQRKKAWLANLQAKVDYLTNDNEQLQNHATSLKEEIINLKTLLLAHKDCPIAQANGVMGIDAIGSRNGSSNQVTIGNAVQGINSGNGLPPGMGPNSGSMGMQNGNGIPPMGPMGPGGQMLRY</sequence>
<evidence type="ECO:0000256" key="7">
    <source>
        <dbReference type="SAM" id="MobiDB-lite"/>
    </source>
</evidence>
<feature type="compositionally biased region" description="Polar residues" evidence="7">
    <location>
        <begin position="110"/>
        <end position="119"/>
    </location>
</feature>
<keyword evidence="5" id="KW-0539">Nucleus</keyword>
<evidence type="ECO:0000256" key="2">
    <source>
        <dbReference type="ARBA" id="ARBA00023015"/>
    </source>
</evidence>
<feature type="domain" description="BZIP" evidence="8">
    <location>
        <begin position="397"/>
        <end position="460"/>
    </location>
</feature>
<dbReference type="InterPro" id="IPR051027">
    <property type="entry name" value="bZIP_transcription_factors"/>
</dbReference>
<dbReference type="InterPro" id="IPR004827">
    <property type="entry name" value="bZIP"/>
</dbReference>
<dbReference type="PROSITE" id="PS50217">
    <property type="entry name" value="BZIP"/>
    <property type="match status" value="1"/>
</dbReference>
<protein>
    <recommendedName>
        <fullName evidence="8">BZIP domain-containing protein</fullName>
    </recommendedName>
</protein>
<dbReference type="Proteomes" id="UP000274822">
    <property type="component" value="Unassembled WGS sequence"/>
</dbReference>
<keyword evidence="2" id="KW-0805">Transcription regulation</keyword>
<dbReference type="InterPro" id="IPR046347">
    <property type="entry name" value="bZIP_sf"/>
</dbReference>
<dbReference type="Pfam" id="PF00170">
    <property type="entry name" value="bZIP_1"/>
    <property type="match status" value="1"/>
</dbReference>
<evidence type="ECO:0000256" key="4">
    <source>
        <dbReference type="ARBA" id="ARBA00023163"/>
    </source>
</evidence>
<dbReference type="Gene3D" id="1.20.5.170">
    <property type="match status" value="1"/>
</dbReference>
<dbReference type="FunFam" id="1.20.5.170:FF:000053">
    <property type="entry name" value="BZIP transcription factor AtfA"/>
    <property type="match status" value="1"/>
</dbReference>
<dbReference type="CDD" id="cd14687">
    <property type="entry name" value="bZIP_ATF2"/>
    <property type="match status" value="1"/>
</dbReference>
<dbReference type="SUPFAM" id="SSF57959">
    <property type="entry name" value="Leucine zipper domain"/>
    <property type="match status" value="1"/>
</dbReference>
<comment type="subcellular location">
    <subcellularLocation>
        <location evidence="1">Nucleus</location>
    </subcellularLocation>
</comment>
<feature type="compositionally biased region" description="Low complexity" evidence="7">
    <location>
        <begin position="52"/>
        <end position="65"/>
    </location>
</feature>
<dbReference type="InterPro" id="IPR020956">
    <property type="entry name" value="TF_Aft1_OSM"/>
</dbReference>
<feature type="region of interest" description="Disordered" evidence="7">
    <location>
        <begin position="328"/>
        <end position="392"/>
    </location>
</feature>
<feature type="non-terminal residue" evidence="9">
    <location>
        <position position="1"/>
    </location>
</feature>
<dbReference type="GO" id="GO:0003700">
    <property type="term" value="F:DNA-binding transcription factor activity"/>
    <property type="evidence" value="ECO:0007669"/>
    <property type="project" value="InterPro"/>
</dbReference>
<feature type="region of interest" description="Disordered" evidence="7">
    <location>
        <begin position="98"/>
        <end position="121"/>
    </location>
</feature>
<keyword evidence="10" id="KW-1185">Reference proteome</keyword>
<keyword evidence="6" id="KW-0175">Coiled coil</keyword>
<evidence type="ECO:0000256" key="3">
    <source>
        <dbReference type="ARBA" id="ARBA00023125"/>
    </source>
</evidence>
<evidence type="ECO:0000256" key="6">
    <source>
        <dbReference type="SAM" id="Coils"/>
    </source>
</evidence>
<dbReference type="PANTHER" id="PTHR19304">
    <property type="entry name" value="CYCLIC-AMP RESPONSE ELEMENT BINDING PROTEIN"/>
    <property type="match status" value="1"/>
</dbReference>
<feature type="compositionally biased region" description="Polar residues" evidence="7">
    <location>
        <begin position="354"/>
        <end position="372"/>
    </location>
</feature>
<evidence type="ECO:0000256" key="1">
    <source>
        <dbReference type="ARBA" id="ARBA00004123"/>
    </source>
</evidence>
<proteinExistence type="predicted"/>
<dbReference type="SMART" id="SM00338">
    <property type="entry name" value="BRLZ"/>
    <property type="match status" value="1"/>
</dbReference>
<feature type="coiled-coil region" evidence="6">
    <location>
        <begin position="422"/>
        <end position="456"/>
    </location>
</feature>
<dbReference type="GO" id="GO:0003677">
    <property type="term" value="F:DNA binding"/>
    <property type="evidence" value="ECO:0007669"/>
    <property type="project" value="UniProtKB-KW"/>
</dbReference>
<organism evidence="9 10">
    <name type="scientific">Jimgerdemannia flammicorona</name>
    <dbReference type="NCBI Taxonomy" id="994334"/>
    <lineage>
        <taxon>Eukaryota</taxon>
        <taxon>Fungi</taxon>
        <taxon>Fungi incertae sedis</taxon>
        <taxon>Mucoromycota</taxon>
        <taxon>Mucoromycotina</taxon>
        <taxon>Endogonomycetes</taxon>
        <taxon>Endogonales</taxon>
        <taxon>Endogonaceae</taxon>
        <taxon>Jimgerdemannia</taxon>
    </lineage>
</organism>
<evidence type="ECO:0000313" key="10">
    <source>
        <dbReference type="Proteomes" id="UP000274822"/>
    </source>
</evidence>
<dbReference type="Pfam" id="PF11785">
    <property type="entry name" value="Aft1_OSA"/>
    <property type="match status" value="1"/>
</dbReference>
<keyword evidence="3" id="KW-0238">DNA-binding</keyword>
<dbReference type="GO" id="GO:0005634">
    <property type="term" value="C:nucleus"/>
    <property type="evidence" value="ECO:0007669"/>
    <property type="project" value="UniProtKB-SubCell"/>
</dbReference>
<accession>A0A433PKJ2</accession>
<keyword evidence="4" id="KW-0804">Transcription</keyword>
<dbReference type="AlphaFoldDB" id="A0A433PKJ2"/>
<dbReference type="EMBL" id="RBNJ01022538">
    <property type="protein sequence ID" value="RUS18071.1"/>
    <property type="molecule type" value="Genomic_DNA"/>
</dbReference>
<comment type="caution">
    <text evidence="9">The sequence shown here is derived from an EMBL/GenBank/DDBJ whole genome shotgun (WGS) entry which is preliminary data.</text>
</comment>
<name>A0A433PKJ2_9FUNG</name>
<evidence type="ECO:0000256" key="5">
    <source>
        <dbReference type="ARBA" id="ARBA00023242"/>
    </source>
</evidence>
<reference evidence="9 10" key="1">
    <citation type="journal article" date="2018" name="New Phytol.">
        <title>Phylogenomics of Endogonaceae and evolution of mycorrhizas within Mucoromycota.</title>
        <authorList>
            <person name="Chang Y."/>
            <person name="Desiro A."/>
            <person name="Na H."/>
            <person name="Sandor L."/>
            <person name="Lipzen A."/>
            <person name="Clum A."/>
            <person name="Barry K."/>
            <person name="Grigoriev I.V."/>
            <person name="Martin F.M."/>
            <person name="Stajich J.E."/>
            <person name="Smith M.E."/>
            <person name="Bonito G."/>
            <person name="Spatafora J.W."/>
        </authorList>
    </citation>
    <scope>NUCLEOTIDE SEQUENCE [LARGE SCALE GENOMIC DNA]</scope>
    <source>
        <strain evidence="9 10">AD002</strain>
    </source>
</reference>
<evidence type="ECO:0000259" key="8">
    <source>
        <dbReference type="PROSITE" id="PS50217"/>
    </source>
</evidence>
<gene>
    <name evidence="9" type="ORF">BC938DRAFT_476078</name>
</gene>